<dbReference type="InterPro" id="IPR018357">
    <property type="entry name" value="Hexapep_transf_CS"/>
</dbReference>
<dbReference type="RefSeq" id="WP_035126947.1">
    <property type="nucleotide sequence ID" value="NZ_JRHH01000004.1"/>
</dbReference>
<evidence type="ECO:0000256" key="3">
    <source>
        <dbReference type="ARBA" id="ARBA00022737"/>
    </source>
</evidence>
<dbReference type="PANTHER" id="PTHR43300:SF7">
    <property type="entry name" value="UDP-N-ACETYLBACILLOSAMINE N-ACETYLTRANSFERASE"/>
    <property type="match status" value="1"/>
</dbReference>
<comment type="similarity">
    <text evidence="1">Belongs to the transferase hexapeptide repeat family.</text>
</comment>
<feature type="binding site" evidence="6">
    <location>
        <position position="159"/>
    </location>
    <ligand>
        <name>acetyl-CoA</name>
        <dbReference type="ChEBI" id="CHEBI:57288"/>
    </ligand>
</feature>
<feature type="binding site" evidence="6">
    <location>
        <position position="138"/>
    </location>
    <ligand>
        <name>acetyl-CoA</name>
        <dbReference type="ChEBI" id="CHEBI:57288"/>
    </ligand>
</feature>
<evidence type="ECO:0000256" key="1">
    <source>
        <dbReference type="ARBA" id="ARBA00007274"/>
    </source>
</evidence>
<dbReference type="eggNOG" id="COG0110">
    <property type="taxonomic scope" value="Bacteria"/>
</dbReference>
<feature type="binding site" evidence="6">
    <location>
        <begin position="11"/>
        <end position="13"/>
    </location>
    <ligand>
        <name>substrate</name>
    </ligand>
</feature>
<evidence type="ECO:0000313" key="8">
    <source>
        <dbReference type="EMBL" id="KGD67603.1"/>
    </source>
</evidence>
<accession>A0A095TZ31</accession>
<dbReference type="Pfam" id="PF17836">
    <property type="entry name" value="PglD_N"/>
    <property type="match status" value="1"/>
</dbReference>
<feature type="domain" description="PglD N-terminal" evidence="7">
    <location>
        <begin position="4"/>
        <end position="75"/>
    </location>
</feature>
<keyword evidence="3" id="KW-0677">Repeat</keyword>
<keyword evidence="9" id="KW-1185">Reference proteome</keyword>
<dbReference type="Gene3D" id="3.40.50.20">
    <property type="match status" value="1"/>
</dbReference>
<dbReference type="Pfam" id="PF00132">
    <property type="entry name" value="Hexapep"/>
    <property type="match status" value="2"/>
</dbReference>
<dbReference type="NCBIfam" id="TIGR03570">
    <property type="entry name" value="NeuD_NnaD"/>
    <property type="match status" value="1"/>
</dbReference>
<dbReference type="InterPro" id="IPR020019">
    <property type="entry name" value="AcTrfase_PglD-like"/>
</dbReference>
<evidence type="ECO:0000313" key="9">
    <source>
        <dbReference type="Proteomes" id="UP000029554"/>
    </source>
</evidence>
<protein>
    <submittedName>
        <fullName evidence="8">Acetyltransferase</fullName>
    </submittedName>
</protein>
<dbReference type="GO" id="GO:0016746">
    <property type="term" value="F:acyltransferase activity"/>
    <property type="evidence" value="ECO:0007669"/>
    <property type="project" value="UniProtKB-KW"/>
</dbReference>
<keyword evidence="4" id="KW-0012">Acyltransferase</keyword>
<dbReference type="EMBL" id="JRHH01000004">
    <property type="protein sequence ID" value="KGD67603.1"/>
    <property type="molecule type" value="Genomic_DNA"/>
</dbReference>
<proteinExistence type="inferred from homology"/>
<dbReference type="PROSITE" id="PS00101">
    <property type="entry name" value="HEXAPEP_TRANSFERASES"/>
    <property type="match status" value="1"/>
</dbReference>
<feature type="active site" description="Proton acceptor" evidence="5">
    <location>
        <position position="129"/>
    </location>
</feature>
<dbReference type="AlphaFoldDB" id="A0A095TZ31"/>
<feature type="site" description="Increases basicity of active site His" evidence="5">
    <location>
        <position position="130"/>
    </location>
</feature>
<keyword evidence="2 8" id="KW-0808">Transferase</keyword>
<dbReference type="PANTHER" id="PTHR43300">
    <property type="entry name" value="ACETYLTRANSFERASE"/>
    <property type="match status" value="1"/>
</dbReference>
<dbReference type="OrthoDB" id="9794407at2"/>
<evidence type="ECO:0000256" key="2">
    <source>
        <dbReference type="ARBA" id="ARBA00022679"/>
    </source>
</evidence>
<dbReference type="InterPro" id="IPR011004">
    <property type="entry name" value="Trimer_LpxA-like_sf"/>
</dbReference>
<feature type="binding site" evidence="6">
    <location>
        <position position="65"/>
    </location>
    <ligand>
        <name>substrate</name>
    </ligand>
</feature>
<dbReference type="Gene3D" id="2.160.10.10">
    <property type="entry name" value="Hexapeptide repeat proteins"/>
    <property type="match status" value="1"/>
</dbReference>
<evidence type="ECO:0000256" key="6">
    <source>
        <dbReference type="PIRSR" id="PIRSR620019-2"/>
    </source>
</evidence>
<dbReference type="Proteomes" id="UP000029554">
    <property type="component" value="Unassembled WGS sequence"/>
</dbReference>
<reference evidence="8 9" key="1">
    <citation type="submission" date="2014-09" db="EMBL/GenBank/DDBJ databases">
        <title>Whole Genome Shotgun of Flavobacterium aquatile LMG 4008.</title>
        <authorList>
            <person name="Gale A.N."/>
            <person name="Pipes S.E."/>
            <person name="Newman J.D."/>
        </authorList>
    </citation>
    <scope>NUCLEOTIDE SEQUENCE [LARGE SCALE GENOMIC DNA]</scope>
    <source>
        <strain evidence="8 9">LMG 4008</strain>
    </source>
</reference>
<dbReference type="InterPro" id="IPR050179">
    <property type="entry name" value="Trans_hexapeptide_repeat"/>
</dbReference>
<dbReference type="InterPro" id="IPR001451">
    <property type="entry name" value="Hexapep"/>
</dbReference>
<name>A0A095TZ31_9FLAO</name>
<evidence type="ECO:0000256" key="4">
    <source>
        <dbReference type="ARBA" id="ARBA00023315"/>
    </source>
</evidence>
<gene>
    <name evidence="8" type="ORF">LG45_10775</name>
</gene>
<evidence type="ECO:0000259" key="7">
    <source>
        <dbReference type="Pfam" id="PF17836"/>
    </source>
</evidence>
<organism evidence="8 9">
    <name type="scientific">Flavobacterium aquatile LMG 4008 = ATCC 11947</name>
    <dbReference type="NCBI Taxonomy" id="1453498"/>
    <lineage>
        <taxon>Bacteria</taxon>
        <taxon>Pseudomonadati</taxon>
        <taxon>Bacteroidota</taxon>
        <taxon>Flavobacteriia</taxon>
        <taxon>Flavobacteriales</taxon>
        <taxon>Flavobacteriaceae</taxon>
        <taxon>Flavobacterium</taxon>
    </lineage>
</organism>
<dbReference type="CDD" id="cd03360">
    <property type="entry name" value="LbH_AT_putative"/>
    <property type="match status" value="1"/>
</dbReference>
<sequence>MESRLVLYGASGHCKVIIDIIESLLLKVDLIIDDNRNVDLLCGRSVVSTKEATLSKNDSLIISIGNNSARKNIAKGLDSNFLSVVHARAIVSKNIEFGLGNVVMPLATINSGAKIGSHCIINTNSIVEHDCIIGDFVHISPRASLAGNVQVGEGTQIGIGAVVIQNIKIGKWAMIGAGSIIISDVPDYAVVVGNPGRIIKYNNND</sequence>
<dbReference type="SUPFAM" id="SSF51161">
    <property type="entry name" value="Trimeric LpxA-like enzymes"/>
    <property type="match status" value="1"/>
</dbReference>
<comment type="caution">
    <text evidence="8">The sequence shown here is derived from an EMBL/GenBank/DDBJ whole genome shotgun (WGS) entry which is preliminary data.</text>
</comment>
<dbReference type="STRING" id="1453498.LG45_10775"/>
<dbReference type="InterPro" id="IPR041561">
    <property type="entry name" value="PglD_N"/>
</dbReference>
<evidence type="ECO:0000256" key="5">
    <source>
        <dbReference type="PIRSR" id="PIRSR620019-1"/>
    </source>
</evidence>